<sequence length="153" mass="18059">MKSTEEKLLIETIVSFEKTANEMIKLLAVEYQLDLSERFPFAKLMSRQNNLWKGSLNTNWTYWFHGDACDFENLQTKQYLHVIINRESNYGAIDNFYLFKFMQTTDSLKHASEILNSESIFYEVLADLEKKKIVINIDEWPLKTLILNKKYGA</sequence>
<dbReference type="EMBL" id="FQWB01000008">
    <property type="protein sequence ID" value="SHG89853.1"/>
    <property type="molecule type" value="Genomic_DNA"/>
</dbReference>
<dbReference type="AlphaFoldDB" id="A0A1M5NLP5"/>
<organism evidence="2 3">
    <name type="scientific">Flavobacterium fluvii</name>
    <dbReference type="NCBI Taxonomy" id="468056"/>
    <lineage>
        <taxon>Bacteria</taxon>
        <taxon>Pseudomonadati</taxon>
        <taxon>Bacteroidota</taxon>
        <taxon>Flavobacteriia</taxon>
        <taxon>Flavobacteriales</taxon>
        <taxon>Flavobacteriaceae</taxon>
        <taxon>Flavobacterium</taxon>
    </lineage>
</organism>
<name>A0A1M5NLP5_9FLAO</name>
<dbReference type="InterPro" id="IPR054191">
    <property type="entry name" value="DUF6896"/>
</dbReference>
<proteinExistence type="predicted"/>
<keyword evidence="3" id="KW-1185">Reference proteome</keyword>
<evidence type="ECO:0000313" key="2">
    <source>
        <dbReference type="EMBL" id="SHG89853.1"/>
    </source>
</evidence>
<feature type="domain" description="DUF6896" evidence="1">
    <location>
        <begin position="10"/>
        <end position="137"/>
    </location>
</feature>
<dbReference type="RefSeq" id="WP_073371691.1">
    <property type="nucleotide sequence ID" value="NZ_FQWB01000008.1"/>
</dbReference>
<dbReference type="Pfam" id="PF21837">
    <property type="entry name" value="DUF6896"/>
    <property type="match status" value="1"/>
</dbReference>
<dbReference type="STRING" id="468056.SAMN05443549_10867"/>
<accession>A0A1M5NLP5</accession>
<dbReference type="OrthoDB" id="3371683at2"/>
<protein>
    <recommendedName>
        <fullName evidence="1">DUF6896 domain-containing protein</fullName>
    </recommendedName>
</protein>
<evidence type="ECO:0000313" key="3">
    <source>
        <dbReference type="Proteomes" id="UP000184516"/>
    </source>
</evidence>
<dbReference type="Proteomes" id="UP000184516">
    <property type="component" value="Unassembled WGS sequence"/>
</dbReference>
<gene>
    <name evidence="2" type="ORF">SAMN05443549_10867</name>
</gene>
<evidence type="ECO:0000259" key="1">
    <source>
        <dbReference type="Pfam" id="PF21837"/>
    </source>
</evidence>
<reference evidence="3" key="1">
    <citation type="submission" date="2016-11" db="EMBL/GenBank/DDBJ databases">
        <authorList>
            <person name="Varghese N."/>
            <person name="Submissions S."/>
        </authorList>
    </citation>
    <scope>NUCLEOTIDE SEQUENCE [LARGE SCALE GENOMIC DNA]</scope>
    <source>
        <strain evidence="3">DSM 19978</strain>
    </source>
</reference>